<dbReference type="AlphaFoldDB" id="A0AA52HAV2"/>
<organism evidence="2 3">
    <name type="scientific">Temperatibacter marinus</name>
    <dbReference type="NCBI Taxonomy" id="1456591"/>
    <lineage>
        <taxon>Bacteria</taxon>
        <taxon>Pseudomonadati</taxon>
        <taxon>Pseudomonadota</taxon>
        <taxon>Alphaproteobacteria</taxon>
        <taxon>Kordiimonadales</taxon>
        <taxon>Temperatibacteraceae</taxon>
        <taxon>Temperatibacter</taxon>
    </lineage>
</organism>
<evidence type="ECO:0000313" key="3">
    <source>
        <dbReference type="Proteomes" id="UP001268683"/>
    </source>
</evidence>
<dbReference type="Gene3D" id="3.40.50.1980">
    <property type="entry name" value="Nitrogenase molybdenum iron protein domain"/>
    <property type="match status" value="2"/>
</dbReference>
<accession>A0AA52HAV2</accession>
<dbReference type="InterPro" id="IPR002491">
    <property type="entry name" value="ABC_transptr_periplasmic_BD"/>
</dbReference>
<dbReference type="PANTHER" id="PTHR30535">
    <property type="entry name" value="VITAMIN B12-BINDING PROTEIN"/>
    <property type="match status" value="1"/>
</dbReference>
<reference evidence="2" key="1">
    <citation type="submission" date="2023-04" db="EMBL/GenBank/DDBJ databases">
        <title>Complete genome sequence of Temperatibacter marinus.</title>
        <authorList>
            <person name="Rong J.-C."/>
            <person name="Yi M.-L."/>
            <person name="Zhao Q."/>
        </authorList>
    </citation>
    <scope>NUCLEOTIDE SEQUENCE</scope>
    <source>
        <strain evidence="2">NBRC 110045</strain>
    </source>
</reference>
<gene>
    <name evidence="2" type="ORF">QGN29_06290</name>
</gene>
<keyword evidence="3" id="KW-1185">Reference proteome</keyword>
<dbReference type="EMBL" id="CP123872">
    <property type="protein sequence ID" value="WND03982.1"/>
    <property type="molecule type" value="Genomic_DNA"/>
</dbReference>
<dbReference type="Proteomes" id="UP001268683">
    <property type="component" value="Chromosome"/>
</dbReference>
<dbReference type="InterPro" id="IPR050902">
    <property type="entry name" value="ABC_Transporter_SBP"/>
</dbReference>
<dbReference type="RefSeq" id="WP_310799846.1">
    <property type="nucleotide sequence ID" value="NZ_CP123872.1"/>
</dbReference>
<dbReference type="GO" id="GO:0071281">
    <property type="term" value="P:cellular response to iron ion"/>
    <property type="evidence" value="ECO:0007669"/>
    <property type="project" value="TreeGrafter"/>
</dbReference>
<dbReference type="SUPFAM" id="SSF53807">
    <property type="entry name" value="Helical backbone' metal receptor"/>
    <property type="match status" value="1"/>
</dbReference>
<feature type="domain" description="Fe/B12 periplasmic-binding" evidence="1">
    <location>
        <begin position="34"/>
        <end position="291"/>
    </location>
</feature>
<dbReference type="PROSITE" id="PS50983">
    <property type="entry name" value="FE_B12_PBP"/>
    <property type="match status" value="1"/>
</dbReference>
<evidence type="ECO:0000259" key="1">
    <source>
        <dbReference type="PROSITE" id="PS50983"/>
    </source>
</evidence>
<protein>
    <submittedName>
        <fullName evidence="2">ABC transporter substrate-binding protein</fullName>
    </submittedName>
</protein>
<evidence type="ECO:0000313" key="2">
    <source>
        <dbReference type="EMBL" id="WND03982.1"/>
    </source>
</evidence>
<proteinExistence type="predicted"/>
<sequence>MAKISKTIIPTLFATLSSLAMPEDVKPKGVKPTRIVSLDYCADQYVLGLAERSQIAAVSMEASLSHSYYKDKVESIRQIRPSTDLILSLNPDLVVKSWAGDRNLSISLAKLNVPLLEISMSEDQASQKKTIYDISKQKISMIAGRFGHHEKAAQLLTNIENDFKALKAFKPVKGQALYLTPGAFSTGDKTLMNEIIKLAGFQNYMSQLGYTGWQPIPLERMVEKAPDIMITGFYDVASAVNFNWGIARHDFFEKKLNAVTRIDIPGSYLSCSGLFAIPAAKYLRDQYNQKEDQ</sequence>
<name>A0AA52HAV2_9PROT</name>
<dbReference type="KEGG" id="tmk:QGN29_06290"/>
<dbReference type="PANTHER" id="PTHR30535:SF34">
    <property type="entry name" value="MOLYBDATE-BINDING PROTEIN MOLA"/>
    <property type="match status" value="1"/>
</dbReference>
<dbReference type="Pfam" id="PF01497">
    <property type="entry name" value="Peripla_BP_2"/>
    <property type="match status" value="1"/>
</dbReference>